<dbReference type="InterPro" id="IPR029063">
    <property type="entry name" value="SAM-dependent_MTases_sf"/>
</dbReference>
<accession>A0A5A5TJ61</accession>
<dbReference type="NCBIfam" id="TIGR01983">
    <property type="entry name" value="UbiG"/>
    <property type="match status" value="1"/>
</dbReference>
<proteinExistence type="predicted"/>
<dbReference type="CDD" id="cd02440">
    <property type="entry name" value="AdoMet_MTases"/>
    <property type="match status" value="1"/>
</dbReference>
<dbReference type="AlphaFoldDB" id="A0A5A5TJ61"/>
<reference evidence="6 7" key="1">
    <citation type="submission" date="2019-01" db="EMBL/GenBank/DDBJ databases">
        <title>Draft genome sequence of Dictyobacter sp. Uno17.</title>
        <authorList>
            <person name="Wang C.M."/>
            <person name="Zheng Y."/>
            <person name="Sakai Y."/>
            <person name="Abe K."/>
            <person name="Yokota A."/>
            <person name="Yabe S."/>
        </authorList>
    </citation>
    <scope>NUCLEOTIDE SEQUENCE [LARGE SCALE GENOMIC DNA]</scope>
    <source>
        <strain evidence="6 7">Uno17</strain>
    </source>
</reference>
<keyword evidence="1 6" id="KW-0489">Methyltransferase</keyword>
<dbReference type="Pfam" id="PF08241">
    <property type="entry name" value="Methyltransf_11"/>
    <property type="match status" value="1"/>
</dbReference>
<comment type="caution">
    <text evidence="6">The sequence shown here is derived from an EMBL/GenBank/DDBJ whole genome shotgun (WGS) entry which is preliminary data.</text>
</comment>
<evidence type="ECO:0000256" key="4">
    <source>
        <dbReference type="ARBA" id="ARBA00022691"/>
    </source>
</evidence>
<dbReference type="GO" id="GO:0061542">
    <property type="term" value="F:3-demethylubiquinol 3-O-methyltransferase activity"/>
    <property type="evidence" value="ECO:0007669"/>
    <property type="project" value="InterPro"/>
</dbReference>
<sequence length="261" mass="29749">MPVDNELYNRLHNTWWDENTALGILRSWIGPVRFGYFQSILTADESQTIREKTVLDVGCGGGLLAEEFARLPCHVTGIDPAEESLETARRHAQLSGLIINYEVGVGEHIPFDDASFDVVVCCDVLEHVNSVEPVIQEIARVLKPGGYFFYDTINRSALSWLVMIKMAQDWKATSFMPPNLHDWHKFIKPKELQLVIRKYQLENQDVKGMSPQTNPLHTISMFLRQKRGTLTLSDMGQRMRFKASRDLSTSYMGYAIKTSHS</sequence>
<name>A0A5A5TJ61_9CHLR</name>
<dbReference type="OrthoDB" id="9801538at2"/>
<evidence type="ECO:0000256" key="3">
    <source>
        <dbReference type="ARBA" id="ARBA00022688"/>
    </source>
</evidence>
<keyword evidence="2 6" id="KW-0808">Transferase</keyword>
<feature type="domain" description="Methyltransferase type 11" evidence="5">
    <location>
        <begin position="55"/>
        <end position="149"/>
    </location>
</feature>
<keyword evidence="7" id="KW-1185">Reference proteome</keyword>
<keyword evidence="4" id="KW-0949">S-adenosyl-L-methionine</keyword>
<dbReference type="EMBL" id="BIXY01000097">
    <property type="protein sequence ID" value="GCF11166.1"/>
    <property type="molecule type" value="Genomic_DNA"/>
</dbReference>
<dbReference type="InterPro" id="IPR010233">
    <property type="entry name" value="UbiG_MeTrfase"/>
</dbReference>
<dbReference type="Gene3D" id="3.40.50.150">
    <property type="entry name" value="Vaccinia Virus protein VP39"/>
    <property type="match status" value="1"/>
</dbReference>
<dbReference type="SUPFAM" id="SSF53335">
    <property type="entry name" value="S-adenosyl-L-methionine-dependent methyltransferases"/>
    <property type="match status" value="1"/>
</dbReference>
<evidence type="ECO:0000313" key="7">
    <source>
        <dbReference type="Proteomes" id="UP000322530"/>
    </source>
</evidence>
<keyword evidence="3" id="KW-0831">Ubiquinone biosynthesis</keyword>
<evidence type="ECO:0000313" key="6">
    <source>
        <dbReference type="EMBL" id="GCF11166.1"/>
    </source>
</evidence>
<dbReference type="InterPro" id="IPR013216">
    <property type="entry name" value="Methyltransf_11"/>
</dbReference>
<organism evidence="6 7">
    <name type="scientific">Dictyobacter arantiisoli</name>
    <dbReference type="NCBI Taxonomy" id="2014874"/>
    <lineage>
        <taxon>Bacteria</taxon>
        <taxon>Bacillati</taxon>
        <taxon>Chloroflexota</taxon>
        <taxon>Ktedonobacteria</taxon>
        <taxon>Ktedonobacterales</taxon>
        <taxon>Dictyobacteraceae</taxon>
        <taxon>Dictyobacter</taxon>
    </lineage>
</organism>
<protein>
    <submittedName>
        <fullName evidence="6">Ubiquinone biosynthesis O-methyltransferase</fullName>
    </submittedName>
</protein>
<evidence type="ECO:0000259" key="5">
    <source>
        <dbReference type="Pfam" id="PF08241"/>
    </source>
</evidence>
<keyword evidence="6" id="KW-0830">Ubiquinone</keyword>
<dbReference type="GO" id="GO:0010420">
    <property type="term" value="F:polyprenyldihydroxybenzoate methyltransferase activity"/>
    <property type="evidence" value="ECO:0007669"/>
    <property type="project" value="InterPro"/>
</dbReference>
<evidence type="ECO:0000256" key="2">
    <source>
        <dbReference type="ARBA" id="ARBA00022679"/>
    </source>
</evidence>
<dbReference type="Proteomes" id="UP000322530">
    <property type="component" value="Unassembled WGS sequence"/>
</dbReference>
<evidence type="ECO:0000256" key="1">
    <source>
        <dbReference type="ARBA" id="ARBA00022603"/>
    </source>
</evidence>
<dbReference type="PANTHER" id="PTHR43464">
    <property type="entry name" value="METHYLTRANSFERASE"/>
    <property type="match status" value="1"/>
</dbReference>
<dbReference type="PANTHER" id="PTHR43464:SF19">
    <property type="entry name" value="UBIQUINONE BIOSYNTHESIS O-METHYLTRANSFERASE, MITOCHONDRIAL"/>
    <property type="match status" value="1"/>
</dbReference>
<dbReference type="RefSeq" id="WP_149404012.1">
    <property type="nucleotide sequence ID" value="NZ_BIXY01000097.1"/>
</dbReference>
<gene>
    <name evidence="6" type="primary">ubiG</name>
    <name evidence="6" type="ORF">KDI_47300</name>
</gene>
<dbReference type="GO" id="GO:0032259">
    <property type="term" value="P:methylation"/>
    <property type="evidence" value="ECO:0007669"/>
    <property type="project" value="UniProtKB-KW"/>
</dbReference>